<evidence type="ECO:0000313" key="3">
    <source>
        <dbReference type="WBParaSite" id="jg14856"/>
    </source>
</evidence>
<dbReference type="InterPro" id="IPR011029">
    <property type="entry name" value="DEATH-like_dom_sf"/>
</dbReference>
<dbReference type="AlphaFoldDB" id="A0A915D2X0"/>
<sequence>MASLPASASPSLSELRQLQSASLEHLKNRLPAANIKDLVPLLVARHVLRSAEMGAVYSKLDQTDQLEEFIGILRTKNHWVTPLIDCLIRNGQTGLAEEMIRQQRRA</sequence>
<dbReference type="GO" id="GO:0042981">
    <property type="term" value="P:regulation of apoptotic process"/>
    <property type="evidence" value="ECO:0007669"/>
    <property type="project" value="InterPro"/>
</dbReference>
<proteinExistence type="predicted"/>
<evidence type="ECO:0000313" key="2">
    <source>
        <dbReference type="Proteomes" id="UP000887574"/>
    </source>
</evidence>
<feature type="domain" description="CARD" evidence="1">
    <location>
        <begin position="25"/>
        <end position="99"/>
    </location>
</feature>
<keyword evidence="2" id="KW-1185">Reference proteome</keyword>
<protein>
    <submittedName>
        <fullName evidence="3">CARD domain-containing protein</fullName>
    </submittedName>
</protein>
<dbReference type="InterPro" id="IPR001315">
    <property type="entry name" value="CARD"/>
</dbReference>
<dbReference type="Pfam" id="PF00619">
    <property type="entry name" value="CARD"/>
    <property type="match status" value="1"/>
</dbReference>
<dbReference type="Gene3D" id="1.10.533.10">
    <property type="entry name" value="Death Domain, Fas"/>
    <property type="match status" value="1"/>
</dbReference>
<reference evidence="3" key="1">
    <citation type="submission" date="2022-11" db="UniProtKB">
        <authorList>
            <consortium name="WormBaseParasite"/>
        </authorList>
    </citation>
    <scope>IDENTIFICATION</scope>
</reference>
<name>A0A915D2X0_9BILA</name>
<evidence type="ECO:0000259" key="1">
    <source>
        <dbReference type="Pfam" id="PF00619"/>
    </source>
</evidence>
<organism evidence="2 3">
    <name type="scientific">Ditylenchus dipsaci</name>
    <dbReference type="NCBI Taxonomy" id="166011"/>
    <lineage>
        <taxon>Eukaryota</taxon>
        <taxon>Metazoa</taxon>
        <taxon>Ecdysozoa</taxon>
        <taxon>Nematoda</taxon>
        <taxon>Chromadorea</taxon>
        <taxon>Rhabditida</taxon>
        <taxon>Tylenchina</taxon>
        <taxon>Tylenchomorpha</taxon>
        <taxon>Sphaerularioidea</taxon>
        <taxon>Anguinidae</taxon>
        <taxon>Anguininae</taxon>
        <taxon>Ditylenchus</taxon>
    </lineage>
</organism>
<accession>A0A915D2X0</accession>
<dbReference type="WBParaSite" id="jg14856">
    <property type="protein sequence ID" value="jg14856"/>
    <property type="gene ID" value="jg14856"/>
</dbReference>
<dbReference type="Proteomes" id="UP000887574">
    <property type="component" value="Unplaced"/>
</dbReference>
<dbReference type="SUPFAM" id="SSF47986">
    <property type="entry name" value="DEATH domain"/>
    <property type="match status" value="1"/>
</dbReference>